<evidence type="ECO:0000256" key="1">
    <source>
        <dbReference type="ARBA" id="ARBA00004286"/>
    </source>
</evidence>
<keyword evidence="4 7" id="KW-0863">Zinc-finger</keyword>
<dbReference type="SUPFAM" id="SSF52113">
    <property type="entry name" value="BRCT domain"/>
    <property type="match status" value="1"/>
</dbReference>
<organism evidence="11 12">
    <name type="scientific">Malus baccata</name>
    <name type="common">Siberian crab apple</name>
    <name type="synonym">Pyrus baccata</name>
    <dbReference type="NCBI Taxonomy" id="106549"/>
    <lineage>
        <taxon>Eukaryota</taxon>
        <taxon>Viridiplantae</taxon>
        <taxon>Streptophyta</taxon>
        <taxon>Embryophyta</taxon>
        <taxon>Tracheophyta</taxon>
        <taxon>Spermatophyta</taxon>
        <taxon>Magnoliopsida</taxon>
        <taxon>eudicotyledons</taxon>
        <taxon>Gunneridae</taxon>
        <taxon>Pentapetalae</taxon>
        <taxon>rosids</taxon>
        <taxon>fabids</taxon>
        <taxon>Rosales</taxon>
        <taxon>Rosaceae</taxon>
        <taxon>Amygdaloideae</taxon>
        <taxon>Maleae</taxon>
        <taxon>Malus</taxon>
    </lineage>
</organism>
<dbReference type="AlphaFoldDB" id="A0A540KMI3"/>
<accession>A0A540KMI3</accession>
<name>A0A540KMI3_MALBA</name>
<comment type="subcellular location">
    <subcellularLocation>
        <location evidence="1">Chromosome</location>
    </subcellularLocation>
</comment>
<keyword evidence="3" id="KW-0479">Metal-binding</keyword>
<evidence type="ECO:0000259" key="9">
    <source>
        <dbReference type="PROSITE" id="PS50089"/>
    </source>
</evidence>
<dbReference type="SUPFAM" id="SSF57850">
    <property type="entry name" value="RING/U-box"/>
    <property type="match status" value="1"/>
</dbReference>
<dbReference type="InterPro" id="IPR017907">
    <property type="entry name" value="Znf_RING_CS"/>
</dbReference>
<feature type="region of interest" description="Disordered" evidence="8">
    <location>
        <begin position="178"/>
        <end position="226"/>
    </location>
</feature>
<dbReference type="Gene3D" id="3.40.50.10190">
    <property type="entry name" value="BRCT domain"/>
    <property type="match status" value="1"/>
</dbReference>
<dbReference type="SMART" id="SM00184">
    <property type="entry name" value="RING"/>
    <property type="match status" value="1"/>
</dbReference>
<dbReference type="InterPro" id="IPR018957">
    <property type="entry name" value="Znf_C3HC4_RING-type"/>
</dbReference>
<dbReference type="PROSITE" id="PS50089">
    <property type="entry name" value="ZF_RING_2"/>
    <property type="match status" value="1"/>
</dbReference>
<keyword evidence="12" id="KW-1185">Reference proteome</keyword>
<evidence type="ECO:0000313" key="12">
    <source>
        <dbReference type="Proteomes" id="UP000315295"/>
    </source>
</evidence>
<dbReference type="PANTHER" id="PTHR47776">
    <property type="entry name" value="F5A8.9 PROTEIN"/>
    <property type="match status" value="1"/>
</dbReference>
<evidence type="ECO:0000256" key="8">
    <source>
        <dbReference type="SAM" id="MobiDB-lite"/>
    </source>
</evidence>
<dbReference type="GO" id="GO:0008270">
    <property type="term" value="F:zinc ion binding"/>
    <property type="evidence" value="ECO:0007669"/>
    <property type="project" value="UniProtKB-KW"/>
</dbReference>
<evidence type="ECO:0000256" key="7">
    <source>
        <dbReference type="PROSITE-ProRule" id="PRU00175"/>
    </source>
</evidence>
<feature type="domain" description="BRCT" evidence="10">
    <location>
        <begin position="16"/>
        <end position="107"/>
    </location>
</feature>
<keyword evidence="2" id="KW-0158">Chromosome</keyword>
<gene>
    <name evidence="11" type="ORF">C1H46_039048</name>
</gene>
<evidence type="ECO:0000256" key="4">
    <source>
        <dbReference type="ARBA" id="ARBA00022771"/>
    </source>
</evidence>
<dbReference type="InterPro" id="IPR001841">
    <property type="entry name" value="Znf_RING"/>
</dbReference>
<evidence type="ECO:0000259" key="10">
    <source>
        <dbReference type="PROSITE" id="PS50172"/>
    </source>
</evidence>
<evidence type="ECO:0000256" key="2">
    <source>
        <dbReference type="ARBA" id="ARBA00022454"/>
    </source>
</evidence>
<evidence type="ECO:0000256" key="6">
    <source>
        <dbReference type="ARBA" id="ARBA00031556"/>
    </source>
</evidence>
<feature type="compositionally biased region" description="Basic and acidic residues" evidence="8">
    <location>
        <begin position="194"/>
        <end position="207"/>
    </location>
</feature>
<proteinExistence type="predicted"/>
<dbReference type="InterPro" id="IPR013083">
    <property type="entry name" value="Znf_RING/FYVE/PHD"/>
</dbReference>
<dbReference type="InterPro" id="IPR001357">
    <property type="entry name" value="BRCT_dom"/>
</dbReference>
<dbReference type="PANTHER" id="PTHR47776:SF2">
    <property type="entry name" value="RING-TYPE E3 UBIQUITIN TRANSFERASE BRCA1"/>
    <property type="match status" value="1"/>
</dbReference>
<evidence type="ECO:0000313" key="11">
    <source>
        <dbReference type="EMBL" id="TQD75436.1"/>
    </source>
</evidence>
<dbReference type="GO" id="GO:0005694">
    <property type="term" value="C:chromosome"/>
    <property type="evidence" value="ECO:0007669"/>
    <property type="project" value="UniProtKB-SubCell"/>
</dbReference>
<keyword evidence="5" id="KW-0862">Zinc</keyword>
<dbReference type="InterPro" id="IPR036420">
    <property type="entry name" value="BRCT_dom_sf"/>
</dbReference>
<evidence type="ECO:0000256" key="5">
    <source>
        <dbReference type="ARBA" id="ARBA00022833"/>
    </source>
</evidence>
<comment type="caution">
    <text evidence="11">The sequence shown here is derived from an EMBL/GenBank/DDBJ whole genome shotgun (WGS) entry which is preliminary data.</text>
</comment>
<dbReference type="Pfam" id="PF00097">
    <property type="entry name" value="zf-C3HC4"/>
    <property type="match status" value="1"/>
</dbReference>
<feature type="domain" description="RING-type" evidence="9">
    <location>
        <begin position="388"/>
        <end position="433"/>
    </location>
</feature>
<dbReference type="STRING" id="106549.A0A540KMI3"/>
<sequence length="549" mass="61894">MAEQRHPLRLPQSPEAMGSPIQGMESVIATVSGYHGSERFNLIKLISRAGASYVGAMSRSTTHLVCWKFEGRKYELANKFDAKVVNHRWIEECIKQGKRVPERPYTLRCGQEVGPLLLQPPPVVTVGESSKKWNALSDKSNGYDDSVKIIDSESGASRRHLLAESRLLDENLFPAFKENSSSHKAKQKHVGRNSKQELRSSSRHCLEDPPLTRSLRREERVQESSTHLVRAKRNIFSGKESSMAETSRKGRKLIKRNIGRRMVESEFSESDQECHPIRFQSTRNDVITVLSDDSDEERNDNILETERDTDNGLYIGRRIRNGLKGVEEADRNHPSSSKHPNISVEDEPTALEETPRDEWFEVENSKEECEGRFETEAATKIPSMELSCVICWTEYSSIRGILPCGHRFCYSCIENWAGHMSSKRKNSTCPLCKASFTCITKVDDADMIDQKIYSQTIPSAPKMDIPVPTYRGPPNFSAPIFCSVVTSAAFGASITSAWTLLCFPGHAFTARTSDGSTFTAIDMHLRKYKTSRRPQTLMSYENADVVLVT</sequence>
<dbReference type="PROSITE" id="PS50172">
    <property type="entry name" value="BRCT"/>
    <property type="match status" value="1"/>
</dbReference>
<protein>
    <recommendedName>
        <fullName evidence="6">RING-type E3 ubiquitin transferase BRCA1</fullName>
    </recommendedName>
</protein>
<feature type="region of interest" description="Disordered" evidence="8">
    <location>
        <begin position="325"/>
        <end position="356"/>
    </location>
</feature>
<dbReference type="Proteomes" id="UP000315295">
    <property type="component" value="Unassembled WGS sequence"/>
</dbReference>
<reference evidence="11 12" key="1">
    <citation type="journal article" date="2019" name="G3 (Bethesda)">
        <title>Sequencing of a Wild Apple (Malus baccata) Genome Unravels the Differences Between Cultivated and Wild Apple Species Regarding Disease Resistance and Cold Tolerance.</title>
        <authorList>
            <person name="Chen X."/>
        </authorList>
    </citation>
    <scope>NUCLEOTIDE SEQUENCE [LARGE SCALE GENOMIC DNA]</scope>
    <source>
        <strain evidence="12">cv. Shandingzi</strain>
        <tissue evidence="11">Leaves</tissue>
    </source>
</reference>
<dbReference type="EMBL" id="VIEB01001100">
    <property type="protein sequence ID" value="TQD75436.1"/>
    <property type="molecule type" value="Genomic_DNA"/>
</dbReference>
<feature type="compositionally biased region" description="Basic residues" evidence="8">
    <location>
        <begin position="183"/>
        <end position="192"/>
    </location>
</feature>
<evidence type="ECO:0000256" key="3">
    <source>
        <dbReference type="ARBA" id="ARBA00022723"/>
    </source>
</evidence>
<dbReference type="SMART" id="SM00292">
    <property type="entry name" value="BRCT"/>
    <property type="match status" value="1"/>
</dbReference>
<dbReference type="Pfam" id="PF12738">
    <property type="entry name" value="PTCB-BRCT"/>
    <property type="match status" value="1"/>
</dbReference>
<dbReference type="PROSITE" id="PS00518">
    <property type="entry name" value="ZF_RING_1"/>
    <property type="match status" value="1"/>
</dbReference>
<dbReference type="Gene3D" id="3.30.40.10">
    <property type="entry name" value="Zinc/RING finger domain, C3HC4 (zinc finger)"/>
    <property type="match status" value="1"/>
</dbReference>